<evidence type="ECO:0000313" key="3">
    <source>
        <dbReference type="Proteomes" id="UP001499863"/>
    </source>
</evidence>
<sequence>MRPARRNAILTEADLAAIDAAVPAGSGAGERYAAAQMAHLDGERRAAVPPATNARHGRGLPHPHHPPTAANRPAARPPHPGGRTPHP</sequence>
<accession>A0ABN1XSJ9</accession>
<comment type="caution">
    <text evidence="2">The sequence shown here is derived from an EMBL/GenBank/DDBJ whole genome shotgun (WGS) entry which is preliminary data.</text>
</comment>
<feature type="region of interest" description="Disordered" evidence="1">
    <location>
        <begin position="43"/>
        <end position="87"/>
    </location>
</feature>
<protein>
    <submittedName>
        <fullName evidence="2">Uncharacterized protein</fullName>
    </submittedName>
</protein>
<organism evidence="2 3">
    <name type="scientific">Kitasatospora putterlickiae</name>
    <dbReference type="NCBI Taxonomy" id="221725"/>
    <lineage>
        <taxon>Bacteria</taxon>
        <taxon>Bacillati</taxon>
        <taxon>Actinomycetota</taxon>
        <taxon>Actinomycetes</taxon>
        <taxon>Kitasatosporales</taxon>
        <taxon>Streptomycetaceae</taxon>
        <taxon>Kitasatospora</taxon>
    </lineage>
</organism>
<evidence type="ECO:0000256" key="1">
    <source>
        <dbReference type="SAM" id="MobiDB-lite"/>
    </source>
</evidence>
<keyword evidence="3" id="KW-1185">Reference proteome</keyword>
<name>A0ABN1XSJ9_9ACTN</name>
<dbReference type="Proteomes" id="UP001499863">
    <property type="component" value="Unassembled WGS sequence"/>
</dbReference>
<evidence type="ECO:0000313" key="2">
    <source>
        <dbReference type="EMBL" id="GAA1389127.1"/>
    </source>
</evidence>
<dbReference type="EMBL" id="BAAAKJ010000078">
    <property type="protein sequence ID" value="GAA1389127.1"/>
    <property type="molecule type" value="Genomic_DNA"/>
</dbReference>
<gene>
    <name evidence="2" type="ORF">GCM10009639_16470</name>
</gene>
<feature type="compositionally biased region" description="Basic residues" evidence="1">
    <location>
        <begin position="55"/>
        <end position="65"/>
    </location>
</feature>
<proteinExistence type="predicted"/>
<reference evidence="2 3" key="1">
    <citation type="journal article" date="2019" name="Int. J. Syst. Evol. Microbiol.">
        <title>The Global Catalogue of Microorganisms (GCM) 10K type strain sequencing project: providing services to taxonomists for standard genome sequencing and annotation.</title>
        <authorList>
            <consortium name="The Broad Institute Genomics Platform"/>
            <consortium name="The Broad Institute Genome Sequencing Center for Infectious Disease"/>
            <person name="Wu L."/>
            <person name="Ma J."/>
        </authorList>
    </citation>
    <scope>NUCLEOTIDE SEQUENCE [LARGE SCALE GENOMIC DNA]</scope>
    <source>
        <strain evidence="2 3">JCM 12393</strain>
    </source>
</reference>